<dbReference type="Proteomes" id="UP000019225">
    <property type="component" value="Chromosome"/>
</dbReference>
<dbReference type="PANTHER" id="PTHR42718:SF39">
    <property type="entry name" value="ACTINORHODIN TRANSPORTER-RELATED"/>
    <property type="match status" value="1"/>
</dbReference>
<feature type="transmembrane region" description="Helical" evidence="5">
    <location>
        <begin position="136"/>
        <end position="158"/>
    </location>
</feature>
<sequence>MTTVLYRWRWAALAALLTAEAMNLLDSTIVQVAAPVMHADLAGPESDIQWFSAAYTLPFAVLLITGGRLGDLAGRKRVFRLGVAGFVLASLCCALAGTAWLLITARAVQGAAAALIIPQTFGLIRSMFEGPELSRALGSIGPVMGLAAICGPALGGILTHADLFGSSWRSVFLVNLPLGLGVLAATRLLREDRAEHRPRLDLLGTGLVVLGAGLVVYPLIQGGDWVLFAAGSAVLAVFAVQQRKGSLVERTLFRSRGFPAALVSSVLFFAVMNGLMLVVVLQLQLDLHADVLTSGLTMVPWSCGMAVASWVSGAYLVPRLGNRVMHLGLAVLLLGLLAAIAVYAGTPAGSYPWPLPGALTVCGLGIGLFTTSFFTSALRQVRPQETGSAAGLLNAVQQFGGALGVAVLGSAFLGGTAQTACWVAVVALLVTGLSSALMSG</sequence>
<dbReference type="InterPro" id="IPR020846">
    <property type="entry name" value="MFS_dom"/>
</dbReference>
<evidence type="ECO:0000259" key="6">
    <source>
        <dbReference type="PROSITE" id="PS50850"/>
    </source>
</evidence>
<dbReference type="AlphaFoldDB" id="W5WMJ5"/>
<dbReference type="EMBL" id="CP007155">
    <property type="protein sequence ID" value="AHH99399.1"/>
    <property type="molecule type" value="Genomic_DNA"/>
</dbReference>
<dbReference type="InterPro" id="IPR011701">
    <property type="entry name" value="MFS"/>
</dbReference>
<feature type="domain" description="Major facilitator superfamily (MFS) profile" evidence="6">
    <location>
        <begin position="12"/>
        <end position="440"/>
    </location>
</feature>
<keyword evidence="4 5" id="KW-0472">Membrane</keyword>
<feature type="transmembrane region" description="Helical" evidence="5">
    <location>
        <begin position="357"/>
        <end position="378"/>
    </location>
</feature>
<evidence type="ECO:0000256" key="4">
    <source>
        <dbReference type="ARBA" id="ARBA00023136"/>
    </source>
</evidence>
<dbReference type="SUPFAM" id="SSF103473">
    <property type="entry name" value="MFS general substrate transporter"/>
    <property type="match status" value="1"/>
</dbReference>
<feature type="transmembrane region" description="Helical" evidence="5">
    <location>
        <begin position="200"/>
        <end position="219"/>
    </location>
</feature>
<dbReference type="PANTHER" id="PTHR42718">
    <property type="entry name" value="MAJOR FACILITATOR SUPERFAMILY MULTIDRUG TRANSPORTER MFSC"/>
    <property type="match status" value="1"/>
</dbReference>
<reference evidence="7 8" key="1">
    <citation type="journal article" date="2014" name="BMC Genomics">
        <title>Complete genome sequence of producer of the glycopeptide antibiotic Aculeximycin Kutzneria albida DSM 43870T, a representative of minor genus of Pseudonocardiaceae.</title>
        <authorList>
            <person name="Rebets Y."/>
            <person name="Tokovenko B."/>
            <person name="Lushchyk I."/>
            <person name="Ruckert C."/>
            <person name="Zaburannyi N."/>
            <person name="Bechthold A."/>
            <person name="Kalinowski J."/>
            <person name="Luzhetskyy A."/>
        </authorList>
    </citation>
    <scope>NUCLEOTIDE SEQUENCE [LARGE SCALE GENOMIC DNA]</scope>
    <source>
        <strain evidence="7">DSM 43870</strain>
    </source>
</reference>
<keyword evidence="2 5" id="KW-0812">Transmembrane</keyword>
<dbReference type="CDD" id="cd17321">
    <property type="entry name" value="MFS_MMR_MDR_like"/>
    <property type="match status" value="1"/>
</dbReference>
<feature type="transmembrane region" description="Helical" evidence="5">
    <location>
        <begin position="225"/>
        <end position="240"/>
    </location>
</feature>
<evidence type="ECO:0000256" key="3">
    <source>
        <dbReference type="ARBA" id="ARBA00022989"/>
    </source>
</evidence>
<evidence type="ECO:0000256" key="2">
    <source>
        <dbReference type="ARBA" id="ARBA00022692"/>
    </source>
</evidence>
<dbReference type="STRING" id="1449976.KALB_6039"/>
<dbReference type="OrthoDB" id="4532109at2"/>
<dbReference type="PATRIC" id="fig|1449976.3.peg.6061"/>
<evidence type="ECO:0000313" key="7">
    <source>
        <dbReference type="EMBL" id="AHH99399.1"/>
    </source>
</evidence>
<keyword evidence="8" id="KW-1185">Reference proteome</keyword>
<gene>
    <name evidence="7" type="ORF">KALB_6039</name>
</gene>
<dbReference type="KEGG" id="kal:KALB_6039"/>
<dbReference type="InterPro" id="IPR036259">
    <property type="entry name" value="MFS_trans_sf"/>
</dbReference>
<dbReference type="PRINTS" id="PR01036">
    <property type="entry name" value="TCRTETB"/>
</dbReference>
<dbReference type="Gene3D" id="1.20.1250.20">
    <property type="entry name" value="MFS general substrate transporter like domains"/>
    <property type="match status" value="1"/>
</dbReference>
<name>W5WMJ5_9PSEU</name>
<dbReference type="Pfam" id="PF07690">
    <property type="entry name" value="MFS_1"/>
    <property type="match status" value="1"/>
</dbReference>
<dbReference type="HOGENOM" id="CLU_000960_28_2_11"/>
<feature type="transmembrane region" description="Helical" evidence="5">
    <location>
        <begin position="170"/>
        <end position="188"/>
    </location>
</feature>
<comment type="subcellular location">
    <subcellularLocation>
        <location evidence="1">Cell membrane</location>
        <topology evidence="1">Multi-pass membrane protein</topology>
    </subcellularLocation>
</comment>
<dbReference type="eggNOG" id="COG0477">
    <property type="taxonomic scope" value="Bacteria"/>
</dbReference>
<feature type="transmembrane region" description="Helical" evidence="5">
    <location>
        <begin position="107"/>
        <end position="124"/>
    </location>
</feature>
<dbReference type="GO" id="GO:0005886">
    <property type="term" value="C:plasma membrane"/>
    <property type="evidence" value="ECO:0007669"/>
    <property type="project" value="UniProtKB-SubCell"/>
</dbReference>
<feature type="transmembrane region" description="Helical" evidence="5">
    <location>
        <begin position="324"/>
        <end position="345"/>
    </location>
</feature>
<dbReference type="Gene3D" id="1.20.1720.10">
    <property type="entry name" value="Multidrug resistance protein D"/>
    <property type="match status" value="1"/>
</dbReference>
<feature type="transmembrane region" description="Helical" evidence="5">
    <location>
        <begin position="78"/>
        <end position="101"/>
    </location>
</feature>
<dbReference type="GO" id="GO:0022857">
    <property type="term" value="F:transmembrane transporter activity"/>
    <property type="evidence" value="ECO:0007669"/>
    <property type="project" value="InterPro"/>
</dbReference>
<evidence type="ECO:0000256" key="1">
    <source>
        <dbReference type="ARBA" id="ARBA00004651"/>
    </source>
</evidence>
<feature type="transmembrane region" description="Helical" evidence="5">
    <location>
        <begin position="390"/>
        <end position="413"/>
    </location>
</feature>
<evidence type="ECO:0000256" key="5">
    <source>
        <dbReference type="SAM" id="Phobius"/>
    </source>
</evidence>
<keyword evidence="3 5" id="KW-1133">Transmembrane helix</keyword>
<accession>W5WMJ5</accession>
<dbReference type="RefSeq" id="WP_030110018.1">
    <property type="nucleotide sequence ID" value="NZ_CP007155.1"/>
</dbReference>
<organism evidence="7 8">
    <name type="scientific">Kutzneria albida DSM 43870</name>
    <dbReference type="NCBI Taxonomy" id="1449976"/>
    <lineage>
        <taxon>Bacteria</taxon>
        <taxon>Bacillati</taxon>
        <taxon>Actinomycetota</taxon>
        <taxon>Actinomycetes</taxon>
        <taxon>Pseudonocardiales</taxon>
        <taxon>Pseudonocardiaceae</taxon>
        <taxon>Kutzneria</taxon>
    </lineage>
</organism>
<protein>
    <recommendedName>
        <fullName evidence="6">Major facilitator superfamily (MFS) profile domain-containing protein</fullName>
    </recommendedName>
</protein>
<feature type="transmembrane region" description="Helical" evidence="5">
    <location>
        <begin position="261"/>
        <end position="283"/>
    </location>
</feature>
<evidence type="ECO:0000313" key="8">
    <source>
        <dbReference type="Proteomes" id="UP000019225"/>
    </source>
</evidence>
<dbReference type="PROSITE" id="PS50850">
    <property type="entry name" value="MFS"/>
    <property type="match status" value="1"/>
</dbReference>
<proteinExistence type="predicted"/>
<feature type="transmembrane region" description="Helical" evidence="5">
    <location>
        <begin position="298"/>
        <end position="317"/>
    </location>
</feature>
<feature type="transmembrane region" description="Helical" evidence="5">
    <location>
        <begin position="48"/>
        <end position="66"/>
    </location>
</feature>
<feature type="transmembrane region" description="Helical" evidence="5">
    <location>
        <begin position="419"/>
        <end position="438"/>
    </location>
</feature>